<comment type="caution">
    <text evidence="1">The sequence shown here is derived from an EMBL/GenBank/DDBJ whole genome shotgun (WGS) entry which is preliminary data.</text>
</comment>
<keyword evidence="2" id="KW-1185">Reference proteome</keyword>
<dbReference type="InterPro" id="IPR010281">
    <property type="entry name" value="DUF885"/>
</dbReference>
<evidence type="ECO:0000313" key="1">
    <source>
        <dbReference type="EMBL" id="GGW77234.1"/>
    </source>
</evidence>
<evidence type="ECO:0008006" key="3">
    <source>
        <dbReference type="Google" id="ProtNLM"/>
    </source>
</evidence>
<accession>A0A918JHE3</accession>
<dbReference type="AlphaFoldDB" id="A0A918JHE3"/>
<dbReference type="Pfam" id="PF05960">
    <property type="entry name" value="DUF885"/>
    <property type="match status" value="1"/>
</dbReference>
<sequence length="119" mass="13875">MEVLSVHEAVPGHHLQMELGDLPMFRRFLNFTVFTEGWGLYSERLGYDMGLYTDPYSRFGQLTYDMWRSVRLVVDTGIHYMGWTRQEAIDYFKANAAKSEQDIINEIDRYITNPGQALA</sequence>
<reference evidence="1" key="1">
    <citation type="journal article" date="2014" name="Int. J. Syst. Evol. Microbiol.">
        <title>Complete genome sequence of Corynebacterium casei LMG S-19264T (=DSM 44701T), isolated from a smear-ripened cheese.</title>
        <authorList>
            <consortium name="US DOE Joint Genome Institute (JGI-PGF)"/>
            <person name="Walter F."/>
            <person name="Albersmeier A."/>
            <person name="Kalinowski J."/>
            <person name="Ruckert C."/>
        </authorList>
    </citation>
    <scope>NUCLEOTIDE SEQUENCE</scope>
    <source>
        <strain evidence="1">KCTC 22164</strain>
    </source>
</reference>
<dbReference type="PANTHER" id="PTHR33361">
    <property type="entry name" value="GLR0591 PROTEIN"/>
    <property type="match status" value="1"/>
</dbReference>
<reference evidence="1" key="2">
    <citation type="submission" date="2020-09" db="EMBL/GenBank/DDBJ databases">
        <authorList>
            <person name="Sun Q."/>
            <person name="Kim S."/>
        </authorList>
    </citation>
    <scope>NUCLEOTIDE SEQUENCE</scope>
    <source>
        <strain evidence="1">KCTC 22164</strain>
    </source>
</reference>
<gene>
    <name evidence="1" type="ORF">GCM10007391_07740</name>
</gene>
<dbReference type="EMBL" id="BMXP01000001">
    <property type="protein sequence ID" value="GGW77234.1"/>
    <property type="molecule type" value="Genomic_DNA"/>
</dbReference>
<dbReference type="Proteomes" id="UP000631300">
    <property type="component" value="Unassembled WGS sequence"/>
</dbReference>
<proteinExistence type="predicted"/>
<dbReference type="PANTHER" id="PTHR33361:SF2">
    <property type="entry name" value="DUF885 DOMAIN-CONTAINING PROTEIN"/>
    <property type="match status" value="1"/>
</dbReference>
<name>A0A918JHE3_9ALTE</name>
<protein>
    <recommendedName>
        <fullName evidence="3">DUF885 domain-containing protein</fullName>
    </recommendedName>
</protein>
<evidence type="ECO:0000313" key="2">
    <source>
        <dbReference type="Proteomes" id="UP000631300"/>
    </source>
</evidence>
<organism evidence="1 2">
    <name type="scientific">Alteromonas halophila</name>
    <dbReference type="NCBI Taxonomy" id="516698"/>
    <lineage>
        <taxon>Bacteria</taxon>
        <taxon>Pseudomonadati</taxon>
        <taxon>Pseudomonadota</taxon>
        <taxon>Gammaproteobacteria</taxon>
        <taxon>Alteromonadales</taxon>
        <taxon>Alteromonadaceae</taxon>
        <taxon>Alteromonas/Salinimonas group</taxon>
        <taxon>Alteromonas</taxon>
    </lineage>
</organism>